<evidence type="ECO:0000256" key="2">
    <source>
        <dbReference type="ARBA" id="ARBA00022676"/>
    </source>
</evidence>
<evidence type="ECO:0000256" key="4">
    <source>
        <dbReference type="SAM" id="Coils"/>
    </source>
</evidence>
<dbReference type="InterPro" id="IPR050834">
    <property type="entry name" value="Glycosyltransf_2"/>
</dbReference>
<evidence type="ECO:0000256" key="3">
    <source>
        <dbReference type="ARBA" id="ARBA00022679"/>
    </source>
</evidence>
<sequence>MLEQDRISKVEFAEQMKEKEIEKEKLLRERNEIRMQLKQKRRTFGEIQSFVKSVGKLKRNTTRQVKLLGGIALRRRDPRQLYSKSYRRKHAENQLKKYRMYLYEYGLEEAVLQDLRKKFANPKNTYEKIAIAKELLLWHANRYTSFDAESALSYVKVLANEAGDHKQIQQLAIMESELLMTLDRPVMAKEILLRADTLQKNPDVLLALSNVEAKVNEKLDWVNQVFTDYGLETVYLHSKKATSLYDRLAATRPEKAIEHGPKVSILLPVYNAANGIETAIDSILSQSWKNIELLVIDDQSTDHTTQIVESYIEKDSRVKLLHTPENSGPYVARNIGLTNATGDFVTVNDADDWSHPRKIERQVDHLLKNPEIIANTSEHARLTEDLNFYRRGLFGKFIFPNMSSLMFRKNPVMTKVGYWDEVRFAGDGEYKRRLVHVFGKESIVDLETGPLSLPRQSTNSLTASSAFGYDGHFKGARKEYVESFESFHNQADTLGYPQHQRERLFPVPEPMKPERKKAKWKTRHFDIIIATDFRQSNDRLIQELQLLKKLGKRIGFVQLIEYRHQASKIIDQSFRAEINGDTIQMITYGERVSCSLLFVYGLNGLQEIQKFIPEVQAQTVKMILYDEESIRSSKIQPIRLSSHRLLQYFNRKGKWYVADNTLREELYENHAREMRSIDLSTKNWPHAKAEPEKYQKMIEEFFSLYTKEENRYDRIKQ</sequence>
<keyword evidence="4" id="KW-0175">Coiled coil</keyword>
<dbReference type="InterPro" id="IPR001173">
    <property type="entry name" value="Glyco_trans_2-like"/>
</dbReference>
<evidence type="ECO:0000313" key="7">
    <source>
        <dbReference type="Proteomes" id="UP000812672"/>
    </source>
</evidence>
<organism evidence="6 7">
    <name type="scientific">Allobacillus halotolerans</name>
    <dbReference type="NCBI Taxonomy" id="570278"/>
    <lineage>
        <taxon>Bacteria</taxon>
        <taxon>Bacillati</taxon>
        <taxon>Bacillota</taxon>
        <taxon>Bacilli</taxon>
        <taxon>Bacillales</taxon>
        <taxon>Bacillaceae</taxon>
        <taxon>Allobacillus</taxon>
    </lineage>
</organism>
<accession>A0ABS6GSH3</accession>
<comment type="similarity">
    <text evidence="1">Belongs to the glycosyltransferase 2 family.</text>
</comment>
<dbReference type="RefSeq" id="WP_216687847.1">
    <property type="nucleotide sequence ID" value="NZ_CAUPKR010000015.1"/>
</dbReference>
<dbReference type="Proteomes" id="UP000812672">
    <property type="component" value="Unassembled WGS sequence"/>
</dbReference>
<evidence type="ECO:0000313" key="6">
    <source>
        <dbReference type="EMBL" id="MBU6081888.1"/>
    </source>
</evidence>
<evidence type="ECO:0000259" key="5">
    <source>
        <dbReference type="Pfam" id="PF00535"/>
    </source>
</evidence>
<keyword evidence="2" id="KW-0328">Glycosyltransferase</keyword>
<proteinExistence type="inferred from homology"/>
<keyword evidence="7" id="KW-1185">Reference proteome</keyword>
<comment type="caution">
    <text evidence="6">The sequence shown here is derived from an EMBL/GenBank/DDBJ whole genome shotgun (WGS) entry which is preliminary data.</text>
</comment>
<dbReference type="EMBL" id="JAHLZF010000025">
    <property type="protein sequence ID" value="MBU6081888.1"/>
    <property type="molecule type" value="Genomic_DNA"/>
</dbReference>
<evidence type="ECO:0000256" key="1">
    <source>
        <dbReference type="ARBA" id="ARBA00006739"/>
    </source>
</evidence>
<dbReference type="PANTHER" id="PTHR43685">
    <property type="entry name" value="GLYCOSYLTRANSFERASE"/>
    <property type="match status" value="1"/>
</dbReference>
<dbReference type="CDD" id="cd00761">
    <property type="entry name" value="Glyco_tranf_GTA_type"/>
    <property type="match status" value="1"/>
</dbReference>
<gene>
    <name evidence="6" type="ORF">KQ486_12770</name>
</gene>
<feature type="coiled-coil region" evidence="4">
    <location>
        <begin position="9"/>
        <end position="43"/>
    </location>
</feature>
<protein>
    <submittedName>
        <fullName evidence="6">Glycosyltransferase family 2 protein</fullName>
    </submittedName>
</protein>
<feature type="domain" description="Glycosyltransferase 2-like" evidence="5">
    <location>
        <begin position="264"/>
        <end position="390"/>
    </location>
</feature>
<name>A0ABS6GSH3_9BACI</name>
<dbReference type="PANTHER" id="PTHR43685:SF5">
    <property type="entry name" value="GLYCOSYLTRANSFERASE EPSE-RELATED"/>
    <property type="match status" value="1"/>
</dbReference>
<dbReference type="Pfam" id="PF00535">
    <property type="entry name" value="Glycos_transf_2"/>
    <property type="match status" value="1"/>
</dbReference>
<keyword evidence="3" id="KW-0808">Transferase</keyword>
<reference evidence="6 7" key="1">
    <citation type="journal article" date="2011" name="Int. J. Syst. Evol. Microbiol.">
        <title>Allobacillus halotolerans gen. nov., sp. nov. isolated from shrimp paste.</title>
        <authorList>
            <person name="Sheu S.Y."/>
            <person name="Arun A.B."/>
            <person name="Jiang S.R."/>
            <person name="Young C.C."/>
            <person name="Chen W.M."/>
        </authorList>
    </citation>
    <scope>NUCLEOTIDE SEQUENCE [LARGE SCALE GENOMIC DNA]</scope>
    <source>
        <strain evidence="6 7">LMG 24826</strain>
    </source>
</reference>